<dbReference type="GO" id="GO:0016020">
    <property type="term" value="C:membrane"/>
    <property type="evidence" value="ECO:0007669"/>
    <property type="project" value="UniProtKB-SubCell"/>
</dbReference>
<keyword evidence="2 5" id="KW-0812">Transmembrane</keyword>
<sequence>MKLSISRKKLSLMCLLIPFIEPQFFQTIKWVHFAYKYWGYFTLVMLCVCFFANQIKSQKIESDKCTVILLLYSLWLLASCFKNHTPISIYLSNYVPIIGISLIITIYGKDKLSDVVDAMIILANVMIVINFITVMAFPNGLYTHITEKGSDYYCWFLGYKNPQIRFFLPAIGFNFVSDYFGGKKISFRTCVIILIILLTESRIDSSTSMVGLAVFAILYIVWRKKEKIRRYFELFKLSYFYIAACVASILVVFFNIQSKFSFLIENVLHRNVGLTDRTIIWARVILAIKNNLIWGYGLQSGTVAEYYISATHAHDYMLQIIYTSGLIGFILISLLWIVASHYCTVGFESSGIKMLMLCSAGILVMGITEALTEAPLVYPMLILMAELALWTKGKENNGNTSVK</sequence>
<accession>A0A6N3CVT3</accession>
<dbReference type="RefSeq" id="WP_412346537.1">
    <property type="nucleotide sequence ID" value="NZ_CACRUQ010000013.1"/>
</dbReference>
<dbReference type="PANTHER" id="PTHR37422">
    <property type="entry name" value="TEICHURONIC ACID BIOSYNTHESIS PROTEIN TUAE"/>
    <property type="match status" value="1"/>
</dbReference>
<dbReference type="EMBL" id="CACRUQ010000013">
    <property type="protein sequence ID" value="VYU20820.1"/>
    <property type="molecule type" value="Genomic_DNA"/>
</dbReference>
<feature type="domain" description="O-antigen ligase-related" evidence="6">
    <location>
        <begin position="192"/>
        <end position="332"/>
    </location>
</feature>
<dbReference type="Pfam" id="PF04932">
    <property type="entry name" value="Wzy_C"/>
    <property type="match status" value="1"/>
</dbReference>
<name>A0A6N3CVT3_9FIRM</name>
<dbReference type="InterPro" id="IPR007016">
    <property type="entry name" value="O-antigen_ligase-rel_domated"/>
</dbReference>
<evidence type="ECO:0000256" key="4">
    <source>
        <dbReference type="ARBA" id="ARBA00023136"/>
    </source>
</evidence>
<evidence type="ECO:0000256" key="5">
    <source>
        <dbReference type="SAM" id="Phobius"/>
    </source>
</evidence>
<organism evidence="7">
    <name type="scientific">[Ruminococcus] torques</name>
    <dbReference type="NCBI Taxonomy" id="33039"/>
    <lineage>
        <taxon>Bacteria</taxon>
        <taxon>Bacillati</taxon>
        <taxon>Bacillota</taxon>
        <taxon>Clostridia</taxon>
        <taxon>Lachnospirales</taxon>
        <taxon>Lachnospiraceae</taxon>
        <taxon>Mediterraneibacter</taxon>
    </lineage>
</organism>
<comment type="subcellular location">
    <subcellularLocation>
        <location evidence="1">Membrane</location>
        <topology evidence="1">Multi-pass membrane protein</topology>
    </subcellularLocation>
</comment>
<reference evidence="7" key="1">
    <citation type="submission" date="2019-11" db="EMBL/GenBank/DDBJ databases">
        <authorList>
            <person name="Feng L."/>
        </authorList>
    </citation>
    <scope>NUCLEOTIDE SEQUENCE</scope>
    <source>
        <strain evidence="7">RtorquesLFYP15</strain>
    </source>
</reference>
<protein>
    <submittedName>
        <fullName evidence="7">O-Antigen ligase</fullName>
    </submittedName>
</protein>
<feature type="transmembrane region" description="Helical" evidence="5">
    <location>
        <begin position="351"/>
        <end position="368"/>
    </location>
</feature>
<keyword evidence="4 5" id="KW-0472">Membrane</keyword>
<feature type="transmembrane region" description="Helical" evidence="5">
    <location>
        <begin position="316"/>
        <end position="339"/>
    </location>
</feature>
<evidence type="ECO:0000256" key="2">
    <source>
        <dbReference type="ARBA" id="ARBA00022692"/>
    </source>
</evidence>
<dbReference type="GO" id="GO:0016874">
    <property type="term" value="F:ligase activity"/>
    <property type="evidence" value="ECO:0007669"/>
    <property type="project" value="UniProtKB-KW"/>
</dbReference>
<keyword evidence="7" id="KW-0436">Ligase</keyword>
<dbReference type="InterPro" id="IPR051533">
    <property type="entry name" value="WaaL-like"/>
</dbReference>
<proteinExistence type="predicted"/>
<feature type="transmembrane region" description="Helical" evidence="5">
    <location>
        <begin position="87"/>
        <end position="108"/>
    </location>
</feature>
<feature type="transmembrane region" description="Helical" evidence="5">
    <location>
        <begin position="205"/>
        <end position="222"/>
    </location>
</feature>
<feature type="transmembrane region" description="Helical" evidence="5">
    <location>
        <begin position="35"/>
        <end position="53"/>
    </location>
</feature>
<evidence type="ECO:0000259" key="6">
    <source>
        <dbReference type="Pfam" id="PF04932"/>
    </source>
</evidence>
<evidence type="ECO:0000313" key="7">
    <source>
        <dbReference type="EMBL" id="VYU20820.1"/>
    </source>
</evidence>
<feature type="transmembrane region" description="Helical" evidence="5">
    <location>
        <begin position="115"/>
        <end position="137"/>
    </location>
</feature>
<dbReference type="AlphaFoldDB" id="A0A6N3CVT3"/>
<evidence type="ECO:0000256" key="1">
    <source>
        <dbReference type="ARBA" id="ARBA00004141"/>
    </source>
</evidence>
<keyword evidence="3 5" id="KW-1133">Transmembrane helix</keyword>
<feature type="transmembrane region" description="Helical" evidence="5">
    <location>
        <begin position="234"/>
        <end position="256"/>
    </location>
</feature>
<feature type="transmembrane region" description="Helical" evidence="5">
    <location>
        <begin position="374"/>
        <end position="391"/>
    </location>
</feature>
<gene>
    <name evidence="7" type="ORF">RTLFYP15_01756</name>
</gene>
<evidence type="ECO:0000256" key="3">
    <source>
        <dbReference type="ARBA" id="ARBA00022989"/>
    </source>
</evidence>
<dbReference type="PANTHER" id="PTHR37422:SF17">
    <property type="entry name" value="O-ANTIGEN LIGASE"/>
    <property type="match status" value="1"/>
</dbReference>